<evidence type="ECO:0000313" key="3">
    <source>
        <dbReference type="Proteomes" id="UP000076842"/>
    </source>
</evidence>
<feature type="compositionally biased region" description="Low complexity" evidence="1">
    <location>
        <begin position="315"/>
        <end position="332"/>
    </location>
</feature>
<evidence type="ECO:0000313" key="2">
    <source>
        <dbReference type="EMBL" id="KZT60532.1"/>
    </source>
</evidence>
<feature type="region of interest" description="Disordered" evidence="1">
    <location>
        <begin position="436"/>
        <end position="466"/>
    </location>
</feature>
<dbReference type="PANTHER" id="PTHR28027:SF2">
    <property type="entry name" value="TRANSCRIPTIONAL REGULATOR MIT1"/>
    <property type="match status" value="1"/>
</dbReference>
<reference evidence="2 3" key="1">
    <citation type="journal article" date="2016" name="Mol. Biol. Evol.">
        <title>Comparative Genomics of Early-Diverging Mushroom-Forming Fungi Provides Insights into the Origins of Lignocellulose Decay Capabilities.</title>
        <authorList>
            <person name="Nagy L.G."/>
            <person name="Riley R."/>
            <person name="Tritt A."/>
            <person name="Adam C."/>
            <person name="Daum C."/>
            <person name="Floudas D."/>
            <person name="Sun H."/>
            <person name="Yadav J.S."/>
            <person name="Pangilinan J."/>
            <person name="Larsson K.H."/>
            <person name="Matsuura K."/>
            <person name="Barry K."/>
            <person name="Labutti K."/>
            <person name="Kuo R."/>
            <person name="Ohm R.A."/>
            <person name="Bhattacharya S.S."/>
            <person name="Shirouzu T."/>
            <person name="Yoshinaga Y."/>
            <person name="Martin F.M."/>
            <person name="Grigoriev I.V."/>
            <person name="Hibbett D.S."/>
        </authorList>
    </citation>
    <scope>NUCLEOTIDE SEQUENCE [LARGE SCALE GENOMIC DNA]</scope>
    <source>
        <strain evidence="2 3">HHB12733</strain>
    </source>
</reference>
<gene>
    <name evidence="2" type="ORF">CALCODRAFT_480622</name>
</gene>
<dbReference type="AlphaFoldDB" id="A0A165IG90"/>
<dbReference type="OrthoDB" id="5572844at2759"/>
<name>A0A165IG90_9BASI</name>
<feature type="region of interest" description="Disordered" evidence="1">
    <location>
        <begin position="253"/>
        <end position="280"/>
    </location>
</feature>
<evidence type="ECO:0008006" key="4">
    <source>
        <dbReference type="Google" id="ProtNLM"/>
    </source>
</evidence>
<dbReference type="InParanoid" id="A0A165IG90"/>
<dbReference type="GO" id="GO:0003677">
    <property type="term" value="F:DNA binding"/>
    <property type="evidence" value="ECO:0007669"/>
    <property type="project" value="TreeGrafter"/>
</dbReference>
<feature type="region of interest" description="Disordered" evidence="1">
    <location>
        <begin position="311"/>
        <end position="333"/>
    </location>
</feature>
<dbReference type="InterPro" id="IPR018608">
    <property type="entry name" value="Gti1/Pac2"/>
</dbReference>
<dbReference type="EMBL" id="KV423930">
    <property type="protein sequence ID" value="KZT60532.1"/>
    <property type="molecule type" value="Genomic_DNA"/>
</dbReference>
<evidence type="ECO:0000256" key="1">
    <source>
        <dbReference type="SAM" id="MobiDB-lite"/>
    </source>
</evidence>
<sequence>MRVNANASPSEQFRPFVGGWVRTTQDALLLFRAAKEGHINTMPRRLSDLEKVQLIRSGAIFIFEEKRSGIKRWTDSREWSPSRILGNYLIYRELDPNRPDRQSKGTSHASSVSNGKVRRGSTSEETTGPMRELLGSLKESEDFQKGGLMKKTITITFDTNTPHARAHHIISYYTPEDVLEGRLLPISKLALFQGMEPAHEWLDPTHFRYPPKIEFDNYGYRRYLGEADDEPVPTSPSRHTLAALSKHRGISYETARTPRSHSSRHVPYTRPVLTSHDSPASISSVMSTATNVPTVTTASMTPDGVDGIATPKHMPSLSPTSTSSTLSVTSPTEYTGPQSLPLQYYAQQMSYAYADPNVTGPELSSLPAIDHSAAPRPSPYYPAAFWPTSMAAVEDTKAANMHHLHIIAYEQQQAMYAPAHTHAGYAYAPAYDPYYPQPPQTASSSGAEDDNVSSDDMPRAVYEQSV</sequence>
<keyword evidence="3" id="KW-1185">Reference proteome</keyword>
<dbReference type="Pfam" id="PF09729">
    <property type="entry name" value="Gti1_Pac2"/>
    <property type="match status" value="1"/>
</dbReference>
<dbReference type="Proteomes" id="UP000076842">
    <property type="component" value="Unassembled WGS sequence"/>
</dbReference>
<organism evidence="2 3">
    <name type="scientific">Calocera cornea HHB12733</name>
    <dbReference type="NCBI Taxonomy" id="1353952"/>
    <lineage>
        <taxon>Eukaryota</taxon>
        <taxon>Fungi</taxon>
        <taxon>Dikarya</taxon>
        <taxon>Basidiomycota</taxon>
        <taxon>Agaricomycotina</taxon>
        <taxon>Dacrymycetes</taxon>
        <taxon>Dacrymycetales</taxon>
        <taxon>Dacrymycetaceae</taxon>
        <taxon>Calocera</taxon>
    </lineage>
</organism>
<feature type="region of interest" description="Disordered" evidence="1">
    <location>
        <begin position="96"/>
        <end position="135"/>
    </location>
</feature>
<feature type="compositionally biased region" description="Polar residues" evidence="1">
    <location>
        <begin position="104"/>
        <end position="114"/>
    </location>
</feature>
<protein>
    <recommendedName>
        <fullName evidence="4">Camp independent regulatory protein</fullName>
    </recommendedName>
</protein>
<accession>A0A165IG90</accession>
<proteinExistence type="predicted"/>
<dbReference type="PANTHER" id="PTHR28027">
    <property type="entry name" value="TRANSCRIPTIONAL REGULATOR MIT1"/>
    <property type="match status" value="1"/>
</dbReference>